<accession>A0A8R1IJH1</accession>
<reference evidence="1" key="2">
    <citation type="submission" date="2022-06" db="UniProtKB">
        <authorList>
            <consortium name="EnsemblMetazoa"/>
        </authorList>
    </citation>
    <scope>IDENTIFICATION</scope>
    <source>
        <strain evidence="1">DF5081</strain>
    </source>
</reference>
<dbReference type="Proteomes" id="UP000005237">
    <property type="component" value="Unassembled WGS sequence"/>
</dbReference>
<keyword evidence="2" id="KW-1185">Reference proteome</keyword>
<protein>
    <submittedName>
        <fullName evidence="1">Uncharacterized protein</fullName>
    </submittedName>
</protein>
<evidence type="ECO:0000313" key="1">
    <source>
        <dbReference type="EnsemblMetazoa" id="CJA37492.1"/>
    </source>
</evidence>
<proteinExistence type="predicted"/>
<dbReference type="EnsemblMetazoa" id="CJA37492.1">
    <property type="protein sequence ID" value="CJA37492.1"/>
    <property type="gene ID" value="WBGene00213339"/>
</dbReference>
<sequence length="76" mass="8272">MHSGIIVMFTRLAPTIGSTLLSARVEKARSLDADAKTSAVMDKLAALGCRDEDLVNEYFCAVDLLFAGFEGSRTFR</sequence>
<name>A0A8R1IJH1_CAEJA</name>
<reference evidence="2" key="1">
    <citation type="submission" date="2010-08" db="EMBL/GenBank/DDBJ databases">
        <authorList>
            <consortium name="Caenorhabditis japonica Sequencing Consortium"/>
            <person name="Wilson R.K."/>
        </authorList>
    </citation>
    <scope>NUCLEOTIDE SEQUENCE [LARGE SCALE GENOMIC DNA]</scope>
    <source>
        <strain evidence="2">DF5081</strain>
    </source>
</reference>
<evidence type="ECO:0000313" key="2">
    <source>
        <dbReference type="Proteomes" id="UP000005237"/>
    </source>
</evidence>
<dbReference type="AlphaFoldDB" id="A0A8R1IJH1"/>
<organism evidence="1 2">
    <name type="scientific">Caenorhabditis japonica</name>
    <dbReference type="NCBI Taxonomy" id="281687"/>
    <lineage>
        <taxon>Eukaryota</taxon>
        <taxon>Metazoa</taxon>
        <taxon>Ecdysozoa</taxon>
        <taxon>Nematoda</taxon>
        <taxon>Chromadorea</taxon>
        <taxon>Rhabditida</taxon>
        <taxon>Rhabditina</taxon>
        <taxon>Rhabditomorpha</taxon>
        <taxon>Rhabditoidea</taxon>
        <taxon>Rhabditidae</taxon>
        <taxon>Peloderinae</taxon>
        <taxon>Caenorhabditis</taxon>
    </lineage>
</organism>